<comment type="caution">
    <text evidence="2">The sequence shown here is derived from an EMBL/GenBank/DDBJ whole genome shotgun (WGS) entry which is preliminary data.</text>
</comment>
<feature type="transmembrane region" description="Helical" evidence="1">
    <location>
        <begin position="193"/>
        <end position="212"/>
    </location>
</feature>
<gene>
    <name evidence="2" type="ORF">CCMP2556_LOCUS38484</name>
</gene>
<reference evidence="2 3" key="1">
    <citation type="submission" date="2024-02" db="EMBL/GenBank/DDBJ databases">
        <authorList>
            <person name="Chen Y."/>
            <person name="Shah S."/>
            <person name="Dougan E. K."/>
            <person name="Thang M."/>
            <person name="Chan C."/>
        </authorList>
    </citation>
    <scope>NUCLEOTIDE SEQUENCE [LARGE SCALE GENOMIC DNA]</scope>
</reference>
<organism evidence="2 3">
    <name type="scientific">Durusdinium trenchii</name>
    <dbReference type="NCBI Taxonomy" id="1381693"/>
    <lineage>
        <taxon>Eukaryota</taxon>
        <taxon>Sar</taxon>
        <taxon>Alveolata</taxon>
        <taxon>Dinophyceae</taxon>
        <taxon>Suessiales</taxon>
        <taxon>Symbiodiniaceae</taxon>
        <taxon>Durusdinium</taxon>
    </lineage>
</organism>
<keyword evidence="1" id="KW-0472">Membrane</keyword>
<feature type="transmembrane region" description="Helical" evidence="1">
    <location>
        <begin position="140"/>
        <end position="173"/>
    </location>
</feature>
<keyword evidence="3" id="KW-1185">Reference proteome</keyword>
<feature type="transmembrane region" description="Helical" evidence="1">
    <location>
        <begin position="6"/>
        <end position="23"/>
    </location>
</feature>
<evidence type="ECO:0000256" key="1">
    <source>
        <dbReference type="SAM" id="Phobius"/>
    </source>
</evidence>
<keyword evidence="1" id="KW-1133">Transmembrane helix</keyword>
<feature type="transmembrane region" description="Helical" evidence="1">
    <location>
        <begin position="219"/>
        <end position="239"/>
    </location>
</feature>
<protein>
    <submittedName>
        <fullName evidence="2">Uncharacterized protein</fullName>
    </submittedName>
</protein>
<proteinExistence type="predicted"/>
<evidence type="ECO:0000313" key="3">
    <source>
        <dbReference type="Proteomes" id="UP001642484"/>
    </source>
</evidence>
<name>A0ABP0PRR4_9DINO</name>
<evidence type="ECO:0000313" key="2">
    <source>
        <dbReference type="EMBL" id="CAK9078113.1"/>
    </source>
</evidence>
<dbReference type="EMBL" id="CAXAMN010023498">
    <property type="protein sequence ID" value="CAK9078113.1"/>
    <property type="molecule type" value="Genomic_DNA"/>
</dbReference>
<keyword evidence="1" id="KW-0812">Transmembrane</keyword>
<feature type="transmembrane region" description="Helical" evidence="1">
    <location>
        <begin position="85"/>
        <end position="104"/>
    </location>
</feature>
<feature type="transmembrane region" description="Helical" evidence="1">
    <location>
        <begin position="251"/>
        <end position="284"/>
    </location>
</feature>
<dbReference type="Proteomes" id="UP001642484">
    <property type="component" value="Unassembled WGS sequence"/>
</dbReference>
<accession>A0ABP0PRR4</accession>
<sequence length="287" mass="30844">MALRTSWAIGIFPLFVLLALLVPSASFEESSDLDCLGATSLLQKSVEAGALSTSSWANQPSCMADDLEKMLKGLQESGEQHLNKYLGFPMILLLCASLLIVFMGHKLVPVVVVTSVSLTVFFISFEFLRSTTKTCSVPIWVSLVLAVAAAVVAMCFLEVAVIVPGGVFGAILAYQVQAIVLTASPSLESNVFLTQYFWSIAILAAVIFAYLAHKLKDDIFILLTSVLGAYGFEIALRGVLLDYFSVKMTSLASLISMLAAFLVGLFVQHTFTALALFTICLAAFGNL</sequence>
<feature type="transmembrane region" description="Helical" evidence="1">
    <location>
        <begin position="110"/>
        <end position="128"/>
    </location>
</feature>